<dbReference type="InParanoid" id="A0A1X7UGH4"/>
<dbReference type="AlphaFoldDB" id="A0A1X7UGH4"/>
<name>A0A1X7UGH4_AMPQE</name>
<evidence type="ECO:0000313" key="1">
    <source>
        <dbReference type="EnsemblMetazoa" id="Aqu2.1.26563_001"/>
    </source>
</evidence>
<protein>
    <submittedName>
        <fullName evidence="1">Uncharacterized protein</fullName>
    </submittedName>
</protein>
<organism evidence="1">
    <name type="scientific">Amphimedon queenslandica</name>
    <name type="common">Sponge</name>
    <dbReference type="NCBI Taxonomy" id="400682"/>
    <lineage>
        <taxon>Eukaryota</taxon>
        <taxon>Metazoa</taxon>
        <taxon>Porifera</taxon>
        <taxon>Demospongiae</taxon>
        <taxon>Heteroscleromorpha</taxon>
        <taxon>Haplosclerida</taxon>
        <taxon>Niphatidae</taxon>
        <taxon>Amphimedon</taxon>
    </lineage>
</organism>
<accession>A0A1X7UGH4</accession>
<proteinExistence type="predicted"/>
<dbReference type="EnsemblMetazoa" id="Aqu2.1.26563_001">
    <property type="protein sequence ID" value="Aqu2.1.26563_001"/>
    <property type="gene ID" value="Aqu2.1.26563"/>
</dbReference>
<sequence>VSLKRSLYLTHVRSKLSYCCQLWSPRTIKDIIVLERIQRRASKYLLSTSSPSYKDRLIELHLLPLMYWLDFQDILFLVR</sequence>
<reference evidence="1" key="1">
    <citation type="submission" date="2017-05" db="UniProtKB">
        <authorList>
            <consortium name="EnsemblMetazoa"/>
        </authorList>
    </citation>
    <scope>IDENTIFICATION</scope>
</reference>